<dbReference type="EMBL" id="VOHK01000004">
    <property type="protein sequence ID" value="TWT20079.1"/>
    <property type="molecule type" value="Genomic_DNA"/>
</dbReference>
<gene>
    <name evidence="1" type="ORF">FQY83_10015</name>
</gene>
<dbReference type="RefSeq" id="WP_146387572.1">
    <property type="nucleotide sequence ID" value="NZ_VOHK01000004.1"/>
</dbReference>
<protein>
    <submittedName>
        <fullName evidence="1">Uncharacterized protein</fullName>
    </submittedName>
</protein>
<evidence type="ECO:0000313" key="2">
    <source>
        <dbReference type="Proteomes" id="UP000319980"/>
    </source>
</evidence>
<accession>A0A5C5U2Q9</accession>
<organism evidence="1 2">
    <name type="scientific">Luteimonas marina</name>
    <dbReference type="NCBI Taxonomy" id="488485"/>
    <lineage>
        <taxon>Bacteria</taxon>
        <taxon>Pseudomonadati</taxon>
        <taxon>Pseudomonadota</taxon>
        <taxon>Gammaproteobacteria</taxon>
        <taxon>Lysobacterales</taxon>
        <taxon>Lysobacteraceae</taxon>
        <taxon>Luteimonas</taxon>
    </lineage>
</organism>
<reference evidence="1 2" key="1">
    <citation type="journal article" date="2008" name="Int. J. Syst. Evol. Microbiol.">
        <title>Luteimonas marina sp. nov., isolated from seawater.</title>
        <authorList>
            <person name="Baik K.S."/>
            <person name="Park S.C."/>
            <person name="Kim M.S."/>
            <person name="Kim E.M."/>
            <person name="Park C."/>
            <person name="Chun J."/>
            <person name="Seong C.N."/>
        </authorList>
    </citation>
    <scope>NUCLEOTIDE SEQUENCE [LARGE SCALE GENOMIC DNA]</scope>
    <source>
        <strain evidence="1 2">FR1330</strain>
    </source>
</reference>
<evidence type="ECO:0000313" key="1">
    <source>
        <dbReference type="EMBL" id="TWT20079.1"/>
    </source>
</evidence>
<sequence length="231" mass="24749">MGALLIVAFSGIQEQKRSVRLRRPGSFLLLAQKKRTKEKGLPRQGKPAVGKFDGIFRHGIPAVAKNGGHLCPPPSGSPCIVAAEPVRPFAEAPSGATVSGAVELPVAAEAAPTTAKYCHFERSEKSRLGRARFLTAFGMTACVSLGSRTVSRPVGRRTWMCGVFRHGRDAVSENPLTLPARGFALSGKAFFFGSFLLTLIKRNEPAEGGSFCFWPMHESRPTTPKGGKAKC</sequence>
<dbReference type="AlphaFoldDB" id="A0A5C5U2Q9"/>
<proteinExistence type="predicted"/>
<comment type="caution">
    <text evidence="1">The sequence shown here is derived from an EMBL/GenBank/DDBJ whole genome shotgun (WGS) entry which is preliminary data.</text>
</comment>
<keyword evidence="2" id="KW-1185">Reference proteome</keyword>
<name>A0A5C5U2Q9_9GAMM</name>
<dbReference type="Proteomes" id="UP000319980">
    <property type="component" value="Unassembled WGS sequence"/>
</dbReference>